<proteinExistence type="inferred from homology"/>
<keyword evidence="9 12" id="KW-0256">Endoplasmic reticulum</keyword>
<dbReference type="EC" id="2.4.1.-" evidence="12"/>
<evidence type="ECO:0000256" key="6">
    <source>
        <dbReference type="ARBA" id="ARBA00022676"/>
    </source>
</evidence>
<evidence type="ECO:0000256" key="12">
    <source>
        <dbReference type="RuleBase" id="RU363112"/>
    </source>
</evidence>
<evidence type="ECO:0000256" key="11">
    <source>
        <dbReference type="ARBA" id="ARBA00023136"/>
    </source>
</evidence>
<evidence type="ECO:0000256" key="8">
    <source>
        <dbReference type="ARBA" id="ARBA00022692"/>
    </source>
</evidence>
<dbReference type="InterPro" id="IPR007315">
    <property type="entry name" value="PIG-V/Gpi18"/>
</dbReference>
<accession>A0A9W6TAY7</accession>
<keyword evidence="6 12" id="KW-0328">Glycosyltransferase</keyword>
<keyword evidence="10 12" id="KW-1133">Transmembrane helix</keyword>
<dbReference type="GO" id="GO:0000009">
    <property type="term" value="F:alpha-1,6-mannosyltransferase activity"/>
    <property type="evidence" value="ECO:0007669"/>
    <property type="project" value="InterPro"/>
</dbReference>
<dbReference type="GO" id="GO:0004376">
    <property type="term" value="F:GPI mannosyltransferase activity"/>
    <property type="evidence" value="ECO:0007669"/>
    <property type="project" value="InterPro"/>
</dbReference>
<evidence type="ECO:0000256" key="1">
    <source>
        <dbReference type="ARBA" id="ARBA00004477"/>
    </source>
</evidence>
<protein>
    <recommendedName>
        <fullName evidence="4 12">GPI mannosyltransferase 2</fullName>
        <ecNumber evidence="12">2.4.1.-</ecNumber>
    </recommendedName>
</protein>
<feature type="transmembrane region" description="Helical" evidence="12">
    <location>
        <begin position="351"/>
        <end position="372"/>
    </location>
</feature>
<dbReference type="EMBL" id="BSXN01007856">
    <property type="protein sequence ID" value="GME85476.1"/>
    <property type="molecule type" value="Genomic_DNA"/>
</dbReference>
<evidence type="ECO:0000256" key="10">
    <source>
        <dbReference type="ARBA" id="ARBA00022989"/>
    </source>
</evidence>
<keyword evidence="5 12" id="KW-0337">GPI-anchor biosynthesis</keyword>
<reference evidence="13" key="1">
    <citation type="submission" date="2023-04" db="EMBL/GenBank/DDBJ databases">
        <title>Candida boidinii NBRC 10035.</title>
        <authorList>
            <person name="Ichikawa N."/>
            <person name="Sato H."/>
            <person name="Tonouchi N."/>
        </authorList>
    </citation>
    <scope>NUCLEOTIDE SEQUENCE</scope>
    <source>
        <strain evidence="13">NBRC 10035</strain>
    </source>
</reference>
<feature type="transmembrane region" description="Helical" evidence="12">
    <location>
        <begin position="379"/>
        <end position="397"/>
    </location>
</feature>
<keyword evidence="7 12" id="KW-0808">Transferase</keyword>
<feature type="transmembrane region" description="Helical" evidence="12">
    <location>
        <begin position="168"/>
        <end position="189"/>
    </location>
</feature>
<dbReference type="GO" id="GO:0006506">
    <property type="term" value="P:GPI anchor biosynthetic process"/>
    <property type="evidence" value="ECO:0007669"/>
    <property type="project" value="UniProtKB-KW"/>
</dbReference>
<name>A0A9W6TAY7_CANBO</name>
<evidence type="ECO:0000256" key="7">
    <source>
        <dbReference type="ARBA" id="ARBA00022679"/>
    </source>
</evidence>
<evidence type="ECO:0000256" key="5">
    <source>
        <dbReference type="ARBA" id="ARBA00022502"/>
    </source>
</evidence>
<evidence type="ECO:0000256" key="2">
    <source>
        <dbReference type="ARBA" id="ARBA00004687"/>
    </source>
</evidence>
<comment type="pathway">
    <text evidence="2 12">Glycolipid biosynthesis; glycosylphosphatidylinositol-anchor biosynthesis.</text>
</comment>
<feature type="transmembrane region" description="Helical" evidence="12">
    <location>
        <begin position="125"/>
        <end position="147"/>
    </location>
</feature>
<gene>
    <name evidence="13" type="ORF">Cboi02_000695100</name>
</gene>
<dbReference type="Pfam" id="PF04188">
    <property type="entry name" value="Mannosyl_trans2"/>
    <property type="match status" value="2"/>
</dbReference>
<sequence>MNSDYIKIVKYFILFKSIQFLIVYSSPSEQFDNSSTVLIEKFNDDKFLLLNSLPISNNFKNFIDNHIIRKILNKFIVWDSVYFIKTAKLGRVEFEHEWVFGQLWCRLLNKASCLITDSNTDSANFYVIIIVGLIFNNLMHLLSCFLIHFLTIKNFLLDDSKKKLKKNLPLICSLLTIVQPSGIFTTGIYSESITQFLCFTGLALRELAITEDYSHGNRNNKGDNFNIDKKFLYLASGLIFSISFGMRSNSILYGLIYINDLLRINIKKLNFKKILNAIVILASGSILFFSLIYSIYKPYVLYCPERGDWCGENDKFIDLNDLNFFKKWLISYSQVHYWDVGFLAYFTNNNIPNFLIALPSSIILLLSCLCYCNNNKLSGIVILSSTYLFLQFTSWHVQIINRVMSFTPIYIWFVGELINNENVYNKKLKEDSKNNNKNNLTGNKLDNSNKSNHEIIEELVTENQINYTVKINKFGKYIARWWVIWVLCQTGLYACFLPPA</sequence>
<feature type="transmembrane region" description="Helical" evidence="12">
    <location>
        <begin position="274"/>
        <end position="296"/>
    </location>
</feature>
<comment type="caution">
    <text evidence="13">The sequence shown here is derived from an EMBL/GenBank/DDBJ whole genome shotgun (WGS) entry which is preliminary data.</text>
</comment>
<evidence type="ECO:0000256" key="9">
    <source>
        <dbReference type="ARBA" id="ARBA00022824"/>
    </source>
</evidence>
<dbReference type="GO" id="GO:0005789">
    <property type="term" value="C:endoplasmic reticulum membrane"/>
    <property type="evidence" value="ECO:0007669"/>
    <property type="project" value="UniProtKB-SubCell"/>
</dbReference>
<comment type="caution">
    <text evidence="12">Lacks conserved residue(s) required for the propagation of feature annotation.</text>
</comment>
<keyword evidence="14" id="KW-1185">Reference proteome</keyword>
<evidence type="ECO:0000256" key="3">
    <source>
        <dbReference type="ARBA" id="ARBA00008698"/>
    </source>
</evidence>
<dbReference type="PANTHER" id="PTHR12468">
    <property type="entry name" value="GPI MANNOSYLTRANSFERASE 2"/>
    <property type="match status" value="1"/>
</dbReference>
<comment type="subcellular location">
    <subcellularLocation>
        <location evidence="1 12">Endoplasmic reticulum membrane</location>
        <topology evidence="1 12">Multi-pass membrane protein</topology>
    </subcellularLocation>
</comment>
<dbReference type="AlphaFoldDB" id="A0A9W6TAY7"/>
<comment type="similarity">
    <text evidence="3 12">Belongs to the PIGV family.</text>
</comment>
<dbReference type="GO" id="GO:0031501">
    <property type="term" value="C:mannosyltransferase complex"/>
    <property type="evidence" value="ECO:0007669"/>
    <property type="project" value="TreeGrafter"/>
</dbReference>
<comment type="function">
    <text evidence="12">Mannosyltransferase involved in glycosylphosphatidylinositol-anchor biosynthesis.</text>
</comment>
<feature type="transmembrane region" description="Helical" evidence="12">
    <location>
        <begin position="231"/>
        <end position="253"/>
    </location>
</feature>
<evidence type="ECO:0000256" key="4">
    <source>
        <dbReference type="ARBA" id="ARBA00013795"/>
    </source>
</evidence>
<keyword evidence="11 12" id="KW-0472">Membrane</keyword>
<keyword evidence="8 12" id="KW-0812">Transmembrane</keyword>
<evidence type="ECO:0000313" key="14">
    <source>
        <dbReference type="Proteomes" id="UP001165120"/>
    </source>
</evidence>
<dbReference type="PANTHER" id="PTHR12468:SF2">
    <property type="entry name" value="GPI MANNOSYLTRANSFERASE 2"/>
    <property type="match status" value="1"/>
</dbReference>
<organism evidence="13 14">
    <name type="scientific">Candida boidinii</name>
    <name type="common">Yeast</name>
    <dbReference type="NCBI Taxonomy" id="5477"/>
    <lineage>
        <taxon>Eukaryota</taxon>
        <taxon>Fungi</taxon>
        <taxon>Dikarya</taxon>
        <taxon>Ascomycota</taxon>
        <taxon>Saccharomycotina</taxon>
        <taxon>Pichiomycetes</taxon>
        <taxon>Pichiales</taxon>
        <taxon>Pichiaceae</taxon>
        <taxon>Ogataea</taxon>
        <taxon>Ogataea/Candida clade</taxon>
    </lineage>
</organism>
<dbReference type="Proteomes" id="UP001165120">
    <property type="component" value="Unassembled WGS sequence"/>
</dbReference>
<evidence type="ECO:0000313" key="13">
    <source>
        <dbReference type="EMBL" id="GME85476.1"/>
    </source>
</evidence>